<sequence length="623" mass="69699">MDADQQTQHSATDIITYIGVPLAVLGVLPILYNTVATLAALSRIRRLLRHCKLPALTRSDVVNRVIEVELPRYAVRPMDRFMDRDEYWTLSRHPSNIPGGSWTTFNWRTNVIGHSTQRLEYVDQLRQPQVEVAFDELVCYLLDLGAVPDPHGWRLLRSSGLWTPVGCALMRSPDGRNNALTIAPLDGSDGHLSLAVTWAGPWTTRDCSYLPPYWVRLPPLQESEAATSSSSKVTDETEDSKPASEDTKSSEETKTSDTSSAEQDTKAADEDSSSIIKKTSSIHKQSIDSTRRAAASYRRHPITCQISTEGIVMALSEDASDSSYPDPSLSAAPSIHSLTPTARARSTLYVDHLLIRGNPSTTGRTDGMWFASAATAYGTTSQTILWNYKVPDEILTFARRETVPCGVLVLLGVADEASTPEWMSESAARQEEDDRQRQIEESQRKAREHHAAIVAESRMSPQERSQAVLARMRRDAEERMREMRERSRLEAQRKETRILEALQSPRWDNTRVAKLTLTWLVQRNELSKTVTDVKEAVGGILHRMVLDGEFTGRLCRMLDLWKGWADNGGMRRSDLSALEEDTVTFAFATLLVAIIKDTSAAVEGTVSMDLQECLRTWRIVRLG</sequence>
<feature type="compositionally biased region" description="Basic and acidic residues" evidence="2">
    <location>
        <begin position="428"/>
        <end position="450"/>
    </location>
</feature>
<protein>
    <submittedName>
        <fullName evidence="4">Uncharacterized protein</fullName>
    </submittedName>
</protein>
<proteinExistence type="predicted"/>
<accession>A0ABR3VJV9</accession>
<evidence type="ECO:0000256" key="2">
    <source>
        <dbReference type="SAM" id="MobiDB-lite"/>
    </source>
</evidence>
<dbReference type="EMBL" id="JAZGSY010000068">
    <property type="protein sequence ID" value="KAL1841653.1"/>
    <property type="molecule type" value="Genomic_DNA"/>
</dbReference>
<gene>
    <name evidence="4" type="ORF">VTJ49DRAFT_6759</name>
</gene>
<name>A0ABR3VJV9_HUMIN</name>
<organism evidence="4 5">
    <name type="scientific">Humicola insolens</name>
    <name type="common">Soft-rot fungus</name>
    <dbReference type="NCBI Taxonomy" id="85995"/>
    <lineage>
        <taxon>Eukaryota</taxon>
        <taxon>Fungi</taxon>
        <taxon>Dikarya</taxon>
        <taxon>Ascomycota</taxon>
        <taxon>Pezizomycotina</taxon>
        <taxon>Sordariomycetes</taxon>
        <taxon>Sordariomycetidae</taxon>
        <taxon>Sordariales</taxon>
        <taxon>Chaetomiaceae</taxon>
        <taxon>Mycothermus</taxon>
    </lineage>
</organism>
<keyword evidence="5" id="KW-1185">Reference proteome</keyword>
<feature type="region of interest" description="Disordered" evidence="2">
    <location>
        <begin position="224"/>
        <end position="294"/>
    </location>
</feature>
<evidence type="ECO:0000256" key="3">
    <source>
        <dbReference type="SAM" id="Phobius"/>
    </source>
</evidence>
<evidence type="ECO:0000313" key="4">
    <source>
        <dbReference type="EMBL" id="KAL1841653.1"/>
    </source>
</evidence>
<dbReference type="Proteomes" id="UP001583172">
    <property type="component" value="Unassembled WGS sequence"/>
</dbReference>
<keyword evidence="3" id="KW-1133">Transmembrane helix</keyword>
<feature type="coiled-coil region" evidence="1">
    <location>
        <begin position="466"/>
        <end position="493"/>
    </location>
</feature>
<keyword evidence="3" id="KW-0812">Transmembrane</keyword>
<evidence type="ECO:0000313" key="5">
    <source>
        <dbReference type="Proteomes" id="UP001583172"/>
    </source>
</evidence>
<keyword evidence="3" id="KW-0472">Membrane</keyword>
<reference evidence="4 5" key="1">
    <citation type="journal article" date="2024" name="Commun. Biol.">
        <title>Comparative genomic analysis of thermophilic fungi reveals convergent evolutionary adaptations and gene losses.</title>
        <authorList>
            <person name="Steindorff A.S."/>
            <person name="Aguilar-Pontes M.V."/>
            <person name="Robinson A.J."/>
            <person name="Andreopoulos B."/>
            <person name="LaButti K."/>
            <person name="Kuo A."/>
            <person name="Mondo S."/>
            <person name="Riley R."/>
            <person name="Otillar R."/>
            <person name="Haridas S."/>
            <person name="Lipzen A."/>
            <person name="Grimwood J."/>
            <person name="Schmutz J."/>
            <person name="Clum A."/>
            <person name="Reid I.D."/>
            <person name="Moisan M.C."/>
            <person name="Butler G."/>
            <person name="Nguyen T.T.M."/>
            <person name="Dewar K."/>
            <person name="Conant G."/>
            <person name="Drula E."/>
            <person name="Henrissat B."/>
            <person name="Hansel C."/>
            <person name="Singer S."/>
            <person name="Hutchinson M.I."/>
            <person name="de Vries R.P."/>
            <person name="Natvig D.O."/>
            <person name="Powell A.J."/>
            <person name="Tsang A."/>
            <person name="Grigoriev I.V."/>
        </authorList>
    </citation>
    <scope>NUCLEOTIDE SEQUENCE [LARGE SCALE GENOMIC DNA]</scope>
    <source>
        <strain evidence="4 5">CBS 620.91</strain>
    </source>
</reference>
<feature type="transmembrane region" description="Helical" evidence="3">
    <location>
        <begin position="14"/>
        <end position="41"/>
    </location>
</feature>
<feature type="compositionally biased region" description="Basic and acidic residues" evidence="2">
    <location>
        <begin position="233"/>
        <end position="255"/>
    </location>
</feature>
<comment type="caution">
    <text evidence="4">The sequence shown here is derived from an EMBL/GenBank/DDBJ whole genome shotgun (WGS) entry which is preliminary data.</text>
</comment>
<evidence type="ECO:0000256" key="1">
    <source>
        <dbReference type="SAM" id="Coils"/>
    </source>
</evidence>
<keyword evidence="1" id="KW-0175">Coiled coil</keyword>
<feature type="region of interest" description="Disordered" evidence="2">
    <location>
        <begin position="420"/>
        <end position="450"/>
    </location>
</feature>
<feature type="compositionally biased region" description="Low complexity" evidence="2">
    <location>
        <begin position="273"/>
        <end position="284"/>
    </location>
</feature>